<dbReference type="eggNOG" id="ENOG502S65X">
    <property type="taxonomic scope" value="Eukaryota"/>
</dbReference>
<dbReference type="PANTHER" id="PTHR47771">
    <property type="entry name" value="LD27203P-RELATED"/>
    <property type="match status" value="1"/>
</dbReference>
<dbReference type="STRING" id="7070.D7EJY1"/>
<feature type="region of interest" description="Disordered" evidence="1">
    <location>
        <begin position="855"/>
        <end position="877"/>
    </location>
</feature>
<name>D7EJY1_TRICA</name>
<dbReference type="PANTHER" id="PTHR47771:SF14">
    <property type="entry name" value="RH73259P"/>
    <property type="match status" value="1"/>
</dbReference>
<evidence type="ECO:0000256" key="1">
    <source>
        <dbReference type="SAM" id="MobiDB-lite"/>
    </source>
</evidence>
<keyword evidence="2" id="KW-0732">Signal</keyword>
<dbReference type="KEGG" id="tca:100142294"/>
<accession>D7EJY1</accession>
<reference evidence="3 4" key="1">
    <citation type="journal article" date="2008" name="Nature">
        <title>The genome of the model beetle and pest Tribolium castaneum.</title>
        <authorList>
            <consortium name="Tribolium Genome Sequencing Consortium"/>
            <person name="Richards S."/>
            <person name="Gibbs R.A."/>
            <person name="Weinstock G.M."/>
            <person name="Brown S.J."/>
            <person name="Denell R."/>
            <person name="Beeman R.W."/>
            <person name="Gibbs R."/>
            <person name="Beeman R.W."/>
            <person name="Brown S.J."/>
            <person name="Bucher G."/>
            <person name="Friedrich M."/>
            <person name="Grimmelikhuijzen C.J."/>
            <person name="Klingler M."/>
            <person name="Lorenzen M."/>
            <person name="Richards S."/>
            <person name="Roth S."/>
            <person name="Schroder R."/>
            <person name="Tautz D."/>
            <person name="Zdobnov E.M."/>
            <person name="Muzny D."/>
            <person name="Gibbs R.A."/>
            <person name="Weinstock G.M."/>
            <person name="Attaway T."/>
            <person name="Bell S."/>
            <person name="Buhay C.J."/>
            <person name="Chandrabose M.N."/>
            <person name="Chavez D."/>
            <person name="Clerk-Blankenburg K.P."/>
            <person name="Cree A."/>
            <person name="Dao M."/>
            <person name="Davis C."/>
            <person name="Chacko J."/>
            <person name="Dinh H."/>
            <person name="Dugan-Rocha S."/>
            <person name="Fowler G."/>
            <person name="Garner T.T."/>
            <person name="Garnes J."/>
            <person name="Gnirke A."/>
            <person name="Hawes A."/>
            <person name="Hernandez J."/>
            <person name="Hines S."/>
            <person name="Holder M."/>
            <person name="Hume J."/>
            <person name="Jhangiani S.N."/>
            <person name="Joshi V."/>
            <person name="Khan Z.M."/>
            <person name="Jackson L."/>
            <person name="Kovar C."/>
            <person name="Kowis A."/>
            <person name="Lee S."/>
            <person name="Lewis L.R."/>
            <person name="Margolis J."/>
            <person name="Morgan M."/>
            <person name="Nazareth L.V."/>
            <person name="Nguyen N."/>
            <person name="Okwuonu G."/>
            <person name="Parker D."/>
            <person name="Richards S."/>
            <person name="Ruiz S.J."/>
            <person name="Santibanez J."/>
            <person name="Savard J."/>
            <person name="Scherer S.E."/>
            <person name="Schneider B."/>
            <person name="Sodergren E."/>
            <person name="Tautz D."/>
            <person name="Vattahil S."/>
            <person name="Villasana D."/>
            <person name="White C.S."/>
            <person name="Wright R."/>
            <person name="Park Y."/>
            <person name="Beeman R.W."/>
            <person name="Lord J."/>
            <person name="Oppert B."/>
            <person name="Lorenzen M."/>
            <person name="Brown S."/>
            <person name="Wang L."/>
            <person name="Savard J."/>
            <person name="Tautz D."/>
            <person name="Richards S."/>
            <person name="Weinstock G."/>
            <person name="Gibbs R.A."/>
            <person name="Liu Y."/>
            <person name="Worley K."/>
            <person name="Weinstock G."/>
            <person name="Elsik C.G."/>
            <person name="Reese J.T."/>
            <person name="Elhaik E."/>
            <person name="Landan G."/>
            <person name="Graur D."/>
            <person name="Arensburger P."/>
            <person name="Atkinson P."/>
            <person name="Beeman R.W."/>
            <person name="Beidler J."/>
            <person name="Brown S.J."/>
            <person name="Demuth J.P."/>
            <person name="Drury D.W."/>
            <person name="Du Y.Z."/>
            <person name="Fujiwara H."/>
            <person name="Lorenzen M."/>
            <person name="Maselli V."/>
            <person name="Osanai M."/>
            <person name="Park Y."/>
            <person name="Robertson H.M."/>
            <person name="Tu Z."/>
            <person name="Wang J.J."/>
            <person name="Wang S."/>
            <person name="Richards S."/>
            <person name="Song H."/>
            <person name="Zhang L."/>
            <person name="Sodergren E."/>
            <person name="Werner D."/>
            <person name="Stanke M."/>
            <person name="Morgenstern B."/>
            <person name="Solovyev V."/>
            <person name="Kosarev P."/>
            <person name="Brown G."/>
            <person name="Chen H.C."/>
            <person name="Ermolaeva O."/>
            <person name="Hlavina W."/>
            <person name="Kapustin Y."/>
            <person name="Kiryutin B."/>
            <person name="Kitts P."/>
            <person name="Maglott D."/>
            <person name="Pruitt K."/>
            <person name="Sapojnikov V."/>
            <person name="Souvorov A."/>
            <person name="Mackey A.J."/>
            <person name="Waterhouse R.M."/>
            <person name="Wyder S."/>
            <person name="Zdobnov E.M."/>
            <person name="Zdobnov E.M."/>
            <person name="Wyder S."/>
            <person name="Kriventseva E.V."/>
            <person name="Kadowaki T."/>
            <person name="Bork P."/>
            <person name="Aranda M."/>
            <person name="Bao R."/>
            <person name="Beermann A."/>
            <person name="Berns N."/>
            <person name="Bolognesi R."/>
            <person name="Bonneton F."/>
            <person name="Bopp D."/>
            <person name="Brown S.J."/>
            <person name="Bucher G."/>
            <person name="Butts T."/>
            <person name="Chaumot A."/>
            <person name="Denell R.E."/>
            <person name="Ferrier D.E."/>
            <person name="Friedrich M."/>
            <person name="Gordon C.M."/>
            <person name="Jindra M."/>
            <person name="Klingler M."/>
            <person name="Lan Q."/>
            <person name="Lattorff H.M."/>
            <person name="Laudet V."/>
            <person name="von Levetsow C."/>
            <person name="Liu Z."/>
            <person name="Lutz R."/>
            <person name="Lynch J.A."/>
            <person name="da Fonseca R.N."/>
            <person name="Posnien N."/>
            <person name="Reuter R."/>
            <person name="Roth S."/>
            <person name="Savard J."/>
            <person name="Schinko J.B."/>
            <person name="Schmitt C."/>
            <person name="Schoppmeier M."/>
            <person name="Schroder R."/>
            <person name="Shippy T.D."/>
            <person name="Simonnet F."/>
            <person name="Marques-Souza H."/>
            <person name="Tautz D."/>
            <person name="Tomoyasu Y."/>
            <person name="Trauner J."/>
            <person name="Van der Zee M."/>
            <person name="Vervoort M."/>
            <person name="Wittkopp N."/>
            <person name="Wimmer E.A."/>
            <person name="Yang X."/>
            <person name="Jones A.K."/>
            <person name="Sattelle D.B."/>
            <person name="Ebert P.R."/>
            <person name="Nelson D."/>
            <person name="Scott J.G."/>
            <person name="Beeman R.W."/>
            <person name="Muthukrishnan S."/>
            <person name="Kramer K.J."/>
            <person name="Arakane Y."/>
            <person name="Beeman R.W."/>
            <person name="Zhu Q."/>
            <person name="Hogenkamp D."/>
            <person name="Dixit R."/>
            <person name="Oppert B."/>
            <person name="Jiang H."/>
            <person name="Zou Z."/>
            <person name="Marshall J."/>
            <person name="Elpidina E."/>
            <person name="Vinokurov K."/>
            <person name="Oppert C."/>
            <person name="Zou Z."/>
            <person name="Evans J."/>
            <person name="Lu Z."/>
            <person name="Zhao P."/>
            <person name="Sumathipala N."/>
            <person name="Altincicek B."/>
            <person name="Vilcinskas A."/>
            <person name="Williams M."/>
            <person name="Hultmark D."/>
            <person name="Hetru C."/>
            <person name="Jiang H."/>
            <person name="Grimmelikhuijzen C.J."/>
            <person name="Hauser F."/>
            <person name="Cazzamali G."/>
            <person name="Williamson M."/>
            <person name="Park Y."/>
            <person name="Li B."/>
            <person name="Tanaka Y."/>
            <person name="Predel R."/>
            <person name="Neupert S."/>
            <person name="Schachtner J."/>
            <person name="Verleyen P."/>
            <person name="Raible F."/>
            <person name="Bork P."/>
            <person name="Friedrich M."/>
            <person name="Walden K.K."/>
            <person name="Robertson H.M."/>
            <person name="Angeli S."/>
            <person name="Foret S."/>
            <person name="Bucher G."/>
            <person name="Schuetz S."/>
            <person name="Maleszka R."/>
            <person name="Wimmer E.A."/>
            <person name="Beeman R.W."/>
            <person name="Lorenzen M."/>
            <person name="Tomoyasu Y."/>
            <person name="Miller S.C."/>
            <person name="Grossmann D."/>
            <person name="Bucher G."/>
        </authorList>
    </citation>
    <scope>NUCLEOTIDE SEQUENCE [LARGE SCALE GENOMIC DNA]</scope>
    <source>
        <strain evidence="3 4">Georgia GA2</strain>
    </source>
</reference>
<dbReference type="InParanoid" id="D7EJY1"/>
<dbReference type="Pfam" id="PF00379">
    <property type="entry name" value="Chitin_bind_4"/>
    <property type="match status" value="1"/>
</dbReference>
<reference evidence="3 4" key="2">
    <citation type="journal article" date="2010" name="Nucleic Acids Res.">
        <title>BeetleBase in 2010: revisions to provide comprehensive genomic information for Tribolium castaneum.</title>
        <authorList>
            <person name="Kim H.S."/>
            <person name="Murphy T."/>
            <person name="Xia J."/>
            <person name="Caragea D."/>
            <person name="Park Y."/>
            <person name="Beeman R.W."/>
            <person name="Lorenzen M.D."/>
            <person name="Butcher S."/>
            <person name="Manak J.R."/>
            <person name="Brown S.J."/>
        </authorList>
    </citation>
    <scope>NUCLEOTIDE SEQUENCE [LARGE SCALE GENOMIC DNA]</scope>
    <source>
        <strain evidence="3 4">Georgia GA2</strain>
    </source>
</reference>
<sequence length="877" mass="98697">MLLPAQISSTILILMLLHVNAEAPPGYIKNEDSAAKNPPKYEYGYNIQDEKGSSHGKLETRDGIYALGRYYVQNSDSSQNVQYYADDWGYHPFIEYSNVGPHSRTKTQLLLGVEAVKALASNKFTPNSLPAKQHVTDIINSKINNRDGKQAGQPQLVVAQQNHQTLVEVQQPQEVVNEQPQQIVVEHQPQNQQIIVERPQHILLDEQQQQQQQISEQQQQQQISEQQQQQQISEQPQQTPVDDSITVEAISNRQAQLQEQPQLNHVLTQQEISFQQSNFNQPKSEPQIEEIQIREGISHQQIPVPQAQSLPKENDKQIQDNLVFGGNYQQSHSNLGGFGSQHNLLGRRPPNNINRQLQQTSGRLIETTKNLVSGQDVLNINSAIDQSVETSVESSTVNSPFESASLLQEPIVVADDLEQVKENVFSTTSSTIETISTKSFGVTEPSTLLVTPRPVSTNFLAPITAGIQLTNIKNTDCNQDSESSQKIESTARKENYVVEIQKSLPYYLGKYEYGSSAVEGDTQSQSGNLEGIAVENIELGKTLLALPGQPTLNQNNLQQQQQLPQVSIKENFVDQQQAQGNHQVKVVTVPVIQTKIVEKPVQVTKYIQTPYPVPVEIRVPIEKHIPVTVEKIVEKKVHVPQPYPVEKIVEKHVPVEVTRFIDRPYPVQVPVATPVPYPVDRVVEKIVKQPYPVEVRVPVPVEKIVEKKVSVPVDRIVEKPVPQFIDRPVQVQVPVPVAQIYTLQLSKALPPILKPPQQTQSSQKISVTLRNLNNYRQQNQPLFVQVPNNNNNGYLPPHNCDQHSSYSSNTNSYYTIQADDYIGLLPPRLQDDEGPTKFRNPRSNFNSNLRLEYGFMPPLRPSQEIDEHGNPITREKP</sequence>
<proteinExistence type="predicted"/>
<organism evidence="3 4">
    <name type="scientific">Tribolium castaneum</name>
    <name type="common">Red flour beetle</name>
    <dbReference type="NCBI Taxonomy" id="7070"/>
    <lineage>
        <taxon>Eukaryota</taxon>
        <taxon>Metazoa</taxon>
        <taxon>Ecdysozoa</taxon>
        <taxon>Arthropoda</taxon>
        <taxon>Hexapoda</taxon>
        <taxon>Insecta</taxon>
        <taxon>Pterygota</taxon>
        <taxon>Neoptera</taxon>
        <taxon>Endopterygota</taxon>
        <taxon>Coleoptera</taxon>
        <taxon>Polyphaga</taxon>
        <taxon>Cucujiformia</taxon>
        <taxon>Tenebrionidae</taxon>
        <taxon>Tenebrionidae incertae sedis</taxon>
        <taxon>Tribolium</taxon>
    </lineage>
</organism>
<protein>
    <submittedName>
        <fullName evidence="3">Uncharacterized protein</fullName>
    </submittedName>
</protein>
<dbReference type="HOGENOM" id="CLU_329732_0_0_1"/>
<gene>
    <name evidence="3" type="primary">AUGUSTUS-3.0.2_06985</name>
    <name evidence="3" type="ORF">TcasGA2_TC006985</name>
</gene>
<feature type="region of interest" description="Disordered" evidence="1">
    <location>
        <begin position="220"/>
        <end position="242"/>
    </location>
</feature>
<feature type="signal peptide" evidence="2">
    <location>
        <begin position="1"/>
        <end position="21"/>
    </location>
</feature>
<dbReference type="Proteomes" id="UP000007266">
    <property type="component" value="Unassembled WGS sequence"/>
</dbReference>
<evidence type="ECO:0000256" key="2">
    <source>
        <dbReference type="SAM" id="SignalP"/>
    </source>
</evidence>
<feature type="compositionally biased region" description="Basic and acidic residues" evidence="1">
    <location>
        <begin position="863"/>
        <end position="877"/>
    </location>
</feature>
<dbReference type="InterPro" id="IPR000618">
    <property type="entry name" value="Insect_cuticle"/>
</dbReference>
<evidence type="ECO:0000313" key="4">
    <source>
        <dbReference type="Proteomes" id="UP000007266"/>
    </source>
</evidence>
<feature type="chain" id="PRO_5007310933" evidence="2">
    <location>
        <begin position="22"/>
        <end position="877"/>
    </location>
</feature>
<evidence type="ECO:0000313" key="3">
    <source>
        <dbReference type="EMBL" id="EFA12915.2"/>
    </source>
</evidence>
<dbReference type="AlphaFoldDB" id="D7EJY1"/>
<feature type="compositionally biased region" description="Low complexity" evidence="1">
    <location>
        <begin position="220"/>
        <end position="238"/>
    </location>
</feature>
<dbReference type="EMBL" id="KQ972213">
    <property type="protein sequence ID" value="EFA12915.2"/>
    <property type="molecule type" value="Genomic_DNA"/>
</dbReference>
<keyword evidence="4" id="KW-1185">Reference proteome</keyword>
<dbReference type="OrthoDB" id="371494at2759"/>